<keyword evidence="1" id="KW-0472">Membrane</keyword>
<sequence length="75" mass="9050">RRANSEREKKKINVNSNNGRVHYYYYIKKRRRKKPFVGEEPNISLSLFINYCLFIYYNIILRTGLLTPDKLLPVL</sequence>
<keyword evidence="1" id="KW-1133">Transmembrane helix</keyword>
<feature type="non-terminal residue" evidence="2">
    <location>
        <position position="1"/>
    </location>
</feature>
<evidence type="ECO:0000256" key="1">
    <source>
        <dbReference type="SAM" id="Phobius"/>
    </source>
</evidence>
<name>A0A0K2V4D6_LEPSM</name>
<dbReference type="EMBL" id="HACA01027829">
    <property type="protein sequence ID" value="CDW45190.1"/>
    <property type="molecule type" value="Transcribed_RNA"/>
</dbReference>
<accession>A0A0K2V4D6</accession>
<dbReference type="AlphaFoldDB" id="A0A0K2V4D6"/>
<proteinExistence type="predicted"/>
<feature type="transmembrane region" description="Helical" evidence="1">
    <location>
        <begin position="41"/>
        <end position="60"/>
    </location>
</feature>
<keyword evidence="1" id="KW-0812">Transmembrane</keyword>
<organism evidence="2">
    <name type="scientific">Lepeophtheirus salmonis</name>
    <name type="common">Salmon louse</name>
    <name type="synonym">Caligus salmonis</name>
    <dbReference type="NCBI Taxonomy" id="72036"/>
    <lineage>
        <taxon>Eukaryota</taxon>
        <taxon>Metazoa</taxon>
        <taxon>Ecdysozoa</taxon>
        <taxon>Arthropoda</taxon>
        <taxon>Crustacea</taxon>
        <taxon>Multicrustacea</taxon>
        <taxon>Hexanauplia</taxon>
        <taxon>Copepoda</taxon>
        <taxon>Siphonostomatoida</taxon>
        <taxon>Caligidae</taxon>
        <taxon>Lepeophtheirus</taxon>
    </lineage>
</organism>
<protein>
    <submittedName>
        <fullName evidence="2">Uncharacterized protein</fullName>
    </submittedName>
</protein>
<evidence type="ECO:0000313" key="2">
    <source>
        <dbReference type="EMBL" id="CDW45190.1"/>
    </source>
</evidence>
<reference evidence="2" key="1">
    <citation type="submission" date="2014-05" db="EMBL/GenBank/DDBJ databases">
        <authorList>
            <person name="Chronopoulou M."/>
        </authorList>
    </citation>
    <scope>NUCLEOTIDE SEQUENCE</scope>
    <source>
        <tissue evidence="2">Whole organism</tissue>
    </source>
</reference>